<name>A0A4Y2V5K0_ARAVE</name>
<reference evidence="1 2" key="1">
    <citation type="journal article" date="2019" name="Sci. Rep.">
        <title>Orb-weaving spider Araneus ventricosus genome elucidates the spidroin gene catalogue.</title>
        <authorList>
            <person name="Kono N."/>
            <person name="Nakamura H."/>
            <person name="Ohtoshi R."/>
            <person name="Moran D.A.P."/>
            <person name="Shinohara A."/>
            <person name="Yoshida Y."/>
            <person name="Fujiwara M."/>
            <person name="Mori M."/>
            <person name="Tomita M."/>
            <person name="Arakawa K."/>
        </authorList>
    </citation>
    <scope>NUCLEOTIDE SEQUENCE [LARGE SCALE GENOMIC DNA]</scope>
</reference>
<evidence type="ECO:0000313" key="2">
    <source>
        <dbReference type="Proteomes" id="UP000499080"/>
    </source>
</evidence>
<dbReference type="Proteomes" id="UP000499080">
    <property type="component" value="Unassembled WGS sequence"/>
</dbReference>
<protein>
    <submittedName>
        <fullName evidence="1">Uncharacterized protein</fullName>
    </submittedName>
</protein>
<dbReference type="EMBL" id="BGPR01042816">
    <property type="protein sequence ID" value="GBO19346.1"/>
    <property type="molecule type" value="Genomic_DNA"/>
</dbReference>
<sequence length="86" mass="9895">MEGFPSPRFPLTTGGEDVIRTFQTTPFLLTTEGDEWKAFPSPRFPSLPLMEDVEWKTLASPRYSSLRVSEDANGRPFRPHHSHYGW</sequence>
<proteinExistence type="predicted"/>
<organism evidence="1 2">
    <name type="scientific">Araneus ventricosus</name>
    <name type="common">Orbweaver spider</name>
    <name type="synonym">Epeira ventricosa</name>
    <dbReference type="NCBI Taxonomy" id="182803"/>
    <lineage>
        <taxon>Eukaryota</taxon>
        <taxon>Metazoa</taxon>
        <taxon>Ecdysozoa</taxon>
        <taxon>Arthropoda</taxon>
        <taxon>Chelicerata</taxon>
        <taxon>Arachnida</taxon>
        <taxon>Araneae</taxon>
        <taxon>Araneomorphae</taxon>
        <taxon>Entelegynae</taxon>
        <taxon>Araneoidea</taxon>
        <taxon>Araneidae</taxon>
        <taxon>Araneus</taxon>
    </lineage>
</organism>
<accession>A0A4Y2V5K0</accession>
<keyword evidence="2" id="KW-1185">Reference proteome</keyword>
<gene>
    <name evidence="1" type="ORF">AVEN_249187_1</name>
</gene>
<comment type="caution">
    <text evidence="1">The sequence shown here is derived from an EMBL/GenBank/DDBJ whole genome shotgun (WGS) entry which is preliminary data.</text>
</comment>
<evidence type="ECO:0000313" key="1">
    <source>
        <dbReference type="EMBL" id="GBO19346.1"/>
    </source>
</evidence>
<dbReference type="AlphaFoldDB" id="A0A4Y2V5K0"/>